<evidence type="ECO:0000256" key="8">
    <source>
        <dbReference type="ARBA" id="ARBA00023310"/>
    </source>
</evidence>
<comment type="subcellular location">
    <subcellularLocation>
        <location evidence="1">Membrane</location>
    </subcellularLocation>
</comment>
<dbReference type="InterPro" id="IPR026015">
    <property type="entry name" value="ATP_synth_OSCP/delta_N_sf"/>
</dbReference>
<proteinExistence type="inferred from homology"/>
<evidence type="ECO:0000256" key="7">
    <source>
        <dbReference type="ARBA" id="ARBA00023136"/>
    </source>
</evidence>
<dbReference type="InterPro" id="IPR000711">
    <property type="entry name" value="ATPase_OSCP/dsu"/>
</dbReference>
<dbReference type="SUPFAM" id="SSF47928">
    <property type="entry name" value="N-terminal domain of the delta subunit of the F1F0-ATP synthase"/>
    <property type="match status" value="1"/>
</dbReference>
<dbReference type="GO" id="GO:0046933">
    <property type="term" value="F:proton-transporting ATP synthase activity, rotational mechanism"/>
    <property type="evidence" value="ECO:0007669"/>
    <property type="project" value="InterPro"/>
</dbReference>
<dbReference type="GO" id="GO:0016020">
    <property type="term" value="C:membrane"/>
    <property type="evidence" value="ECO:0007669"/>
    <property type="project" value="UniProtKB-SubCell"/>
</dbReference>
<evidence type="ECO:0000256" key="5">
    <source>
        <dbReference type="ARBA" id="ARBA00022781"/>
    </source>
</evidence>
<evidence type="ECO:0000256" key="9">
    <source>
        <dbReference type="SAM" id="MobiDB-lite"/>
    </source>
</evidence>
<dbReference type="RefSeq" id="XP_022147490.1">
    <property type="nucleotide sequence ID" value="XM_022291798.1"/>
</dbReference>
<dbReference type="Gene3D" id="1.10.520.20">
    <property type="entry name" value="N-terminal domain of the delta subunit of the F1F0-ATP synthase"/>
    <property type="match status" value="1"/>
</dbReference>
<dbReference type="PRINTS" id="PR00125">
    <property type="entry name" value="ATPASEDELTA"/>
</dbReference>
<dbReference type="OrthoDB" id="1262810at2759"/>
<keyword evidence="6" id="KW-0406">Ion transport</keyword>
<keyword evidence="10" id="KW-1185">Reference proteome</keyword>
<feature type="region of interest" description="Disordered" evidence="9">
    <location>
        <begin position="1"/>
        <end position="22"/>
    </location>
</feature>
<name>A0A6J1D0B5_MOMCH</name>
<evidence type="ECO:0000256" key="1">
    <source>
        <dbReference type="ARBA" id="ARBA00004370"/>
    </source>
</evidence>
<evidence type="ECO:0000256" key="4">
    <source>
        <dbReference type="ARBA" id="ARBA00022448"/>
    </source>
</evidence>
<accession>A0A6J1D0B5</accession>
<feature type="region of interest" description="Disordered" evidence="9">
    <location>
        <begin position="57"/>
        <end position="100"/>
    </location>
</feature>
<comment type="similarity">
    <text evidence="2">Belongs to the ATPase delta chain family.</text>
</comment>
<protein>
    <submittedName>
        <fullName evidence="11">ATP synthase delta chain, chloroplastic</fullName>
    </submittedName>
</protein>
<evidence type="ECO:0000313" key="10">
    <source>
        <dbReference type="Proteomes" id="UP000504603"/>
    </source>
</evidence>
<dbReference type="PANTHER" id="PTHR11910">
    <property type="entry name" value="ATP SYNTHASE DELTA CHAIN"/>
    <property type="match status" value="1"/>
</dbReference>
<sequence length="244" mass="26463">MKFQIHPNPSASPSNLPSLSLSTSSMDALTSSVSTLRVPSTLHSSSRDFFNFKNSAHLPHRSSSSRSNSISKPPNFLSTHKPLQPLPFSPSPRRSSSPVLHRRPAAGYAAALVDVAQSAGSIHSVARDVGRFSKRIGGILNDPFVGEEEKGGLVREIAAKGGFQRPVVRLTKMLIEKKKLGILKEVLSEFERIYDQLCGTEVVMVSSSRKMEEEELFGIAKNVQSLTGAAKVKIRSFVHGGLMA</sequence>
<feature type="compositionally biased region" description="Low complexity" evidence="9">
    <location>
        <begin position="7"/>
        <end position="22"/>
    </location>
</feature>
<keyword evidence="7" id="KW-0472">Membrane</keyword>
<dbReference type="Proteomes" id="UP000504603">
    <property type="component" value="Unplaced"/>
</dbReference>
<dbReference type="GeneID" id="111016400"/>
<gene>
    <name evidence="11" type="primary">LOC111016400</name>
</gene>
<evidence type="ECO:0000256" key="6">
    <source>
        <dbReference type="ARBA" id="ARBA00023065"/>
    </source>
</evidence>
<evidence type="ECO:0000313" key="11">
    <source>
        <dbReference type="RefSeq" id="XP_022147490.1"/>
    </source>
</evidence>
<feature type="compositionally biased region" description="Low complexity" evidence="9">
    <location>
        <begin position="61"/>
        <end position="71"/>
    </location>
</feature>
<feature type="compositionally biased region" description="Low complexity" evidence="9">
    <location>
        <begin position="91"/>
        <end position="100"/>
    </location>
</feature>
<dbReference type="Pfam" id="PF00213">
    <property type="entry name" value="OSCP"/>
    <property type="match status" value="1"/>
</dbReference>
<keyword evidence="8" id="KW-0066">ATP synthesis</keyword>
<comment type="subunit">
    <text evidence="3">F-type ATPases have 2 components, CF(1) - the catalytic core - and CF(0) - the membrane proton channel. CF(1) has five subunits: alpha(3), beta(3), gamma(1), delta(1), epsilon(1). CF(0) has three main subunits: a, b and c.</text>
</comment>
<evidence type="ECO:0000256" key="3">
    <source>
        <dbReference type="ARBA" id="ARBA00011648"/>
    </source>
</evidence>
<evidence type="ECO:0000256" key="2">
    <source>
        <dbReference type="ARBA" id="ARBA00007046"/>
    </source>
</evidence>
<keyword evidence="5" id="KW-0375">Hydrogen ion transport</keyword>
<dbReference type="AlphaFoldDB" id="A0A6J1D0B5"/>
<organism evidence="10 11">
    <name type="scientific">Momordica charantia</name>
    <name type="common">Bitter gourd</name>
    <name type="synonym">Balsam pear</name>
    <dbReference type="NCBI Taxonomy" id="3673"/>
    <lineage>
        <taxon>Eukaryota</taxon>
        <taxon>Viridiplantae</taxon>
        <taxon>Streptophyta</taxon>
        <taxon>Embryophyta</taxon>
        <taxon>Tracheophyta</taxon>
        <taxon>Spermatophyta</taxon>
        <taxon>Magnoliopsida</taxon>
        <taxon>eudicotyledons</taxon>
        <taxon>Gunneridae</taxon>
        <taxon>Pentapetalae</taxon>
        <taxon>rosids</taxon>
        <taxon>fabids</taxon>
        <taxon>Cucurbitales</taxon>
        <taxon>Cucurbitaceae</taxon>
        <taxon>Momordiceae</taxon>
        <taxon>Momordica</taxon>
    </lineage>
</organism>
<keyword evidence="4" id="KW-0813">Transport</keyword>
<reference evidence="11" key="1">
    <citation type="submission" date="2025-08" db="UniProtKB">
        <authorList>
            <consortium name="RefSeq"/>
        </authorList>
    </citation>
    <scope>IDENTIFICATION</scope>
    <source>
        <strain evidence="11">OHB3-1</strain>
    </source>
</reference>
<dbReference type="KEGG" id="mcha:111016400"/>